<proteinExistence type="predicted"/>
<dbReference type="RefSeq" id="WP_327599159.1">
    <property type="nucleotide sequence ID" value="NZ_JAYXHS010000002.1"/>
</dbReference>
<keyword evidence="2" id="KW-1185">Reference proteome</keyword>
<name>A0ABU6K3C1_9RHOO</name>
<accession>A0ABU6K3C1</accession>
<evidence type="ECO:0000313" key="1">
    <source>
        <dbReference type="EMBL" id="MEC5386185.1"/>
    </source>
</evidence>
<comment type="caution">
    <text evidence="1">The sequence shown here is derived from an EMBL/GenBank/DDBJ whole genome shotgun (WGS) entry which is preliminary data.</text>
</comment>
<dbReference type="Proteomes" id="UP001331561">
    <property type="component" value="Unassembled WGS sequence"/>
</dbReference>
<organism evidence="1 2">
    <name type="scientific">Uliginosibacterium silvisoli</name>
    <dbReference type="NCBI Taxonomy" id="3114758"/>
    <lineage>
        <taxon>Bacteria</taxon>
        <taxon>Pseudomonadati</taxon>
        <taxon>Pseudomonadota</taxon>
        <taxon>Betaproteobacteria</taxon>
        <taxon>Rhodocyclales</taxon>
        <taxon>Zoogloeaceae</taxon>
        <taxon>Uliginosibacterium</taxon>
    </lineage>
</organism>
<reference evidence="1 2" key="1">
    <citation type="submission" date="2024-01" db="EMBL/GenBank/DDBJ databases">
        <title>Uliginosibacterium soil sp. nov.</title>
        <authorList>
            <person name="Lv Y."/>
        </authorList>
    </citation>
    <scope>NUCLEOTIDE SEQUENCE [LARGE SCALE GENOMIC DNA]</scope>
    <source>
        <strain evidence="1 2">H3</strain>
    </source>
</reference>
<dbReference type="EMBL" id="JAYXHS010000002">
    <property type="protein sequence ID" value="MEC5386185.1"/>
    <property type="molecule type" value="Genomic_DNA"/>
</dbReference>
<evidence type="ECO:0000313" key="2">
    <source>
        <dbReference type="Proteomes" id="UP001331561"/>
    </source>
</evidence>
<sequence>MGSETTLYYAFGGGLGHLTRARAVRHTLDLRGDFVVLSAAASPHAAPAEHWLAPAGIENDIPAFRAWIIESIQRFQPQRLFVDAFPAGILGELCDFPWPAGLDLVHVARILRWDNYAGLIRGALPRYVHCWQLEELSAEHHRTLDAISARIAPLTLEDPAEASHGDDLHAITRRWVALGKPVWLIVHAGPDTETAELLAYARECAATEQVAPHFAVVSPGIPLPGEPDIERIDLQPARTLFPFTARIVTACGFNSMRQAAAWRERHLCMPFARRFDDQFLRRKRFLENQ</sequence>
<gene>
    <name evidence="1" type="ORF">VVD49_10640</name>
</gene>
<protein>
    <submittedName>
        <fullName evidence="1">Uncharacterized protein</fullName>
    </submittedName>
</protein>